<protein>
    <submittedName>
        <fullName evidence="1">Uncharacterized protein</fullName>
    </submittedName>
</protein>
<evidence type="ECO:0000313" key="1">
    <source>
        <dbReference type="EMBL" id="KAI7985299.1"/>
    </source>
</evidence>
<dbReference type="Proteomes" id="UP001060215">
    <property type="component" value="Chromosome 15"/>
</dbReference>
<keyword evidence="2" id="KW-1185">Reference proteome</keyword>
<comment type="caution">
    <text evidence="1">The sequence shown here is derived from an EMBL/GenBank/DDBJ whole genome shotgun (WGS) entry which is preliminary data.</text>
</comment>
<name>A0ACC0F9G4_9ERIC</name>
<sequence length="403" mass="46500">MWPMEMPKVTEQSREMCTIEKLKKMATANIIFEYFWQKHTLKLSPESRSEHNCIVCRQHEDRILGLLYDCTTVSCHLFFHKSCSAIPPKLLDTNTSMQHNHRNPFHPQHPLVLAYFHQGFFPRGTGCNACGHDCSLNFVAYPTTVMSKIHHHPLAFFNKAINELNCNTCGQPCHTPLFRCVWCKLNLHVHCISPLPPTIKSRHCHPLTLTNSPIKDHPDEDDEAEFYCDACEGSRKLTQPNYYCRECHYVAHPHCVASEIMCILEEEWTEEESHKGTYEVEEPPSLVLKEFLSSLKGDETKEAQDVFEDYRRDSRGYIVDIPKKDQYLCSMAENRAKITMLATMQIMKTLVPKNEVTKMPWENWNSTSKLIKVNNYMILENLAPILEALLGKHGDFIGRSGLS</sequence>
<evidence type="ECO:0000313" key="2">
    <source>
        <dbReference type="Proteomes" id="UP001060215"/>
    </source>
</evidence>
<accession>A0ACC0F9G4</accession>
<dbReference type="EMBL" id="CM045772">
    <property type="protein sequence ID" value="KAI7985299.1"/>
    <property type="molecule type" value="Genomic_DNA"/>
</dbReference>
<proteinExistence type="predicted"/>
<organism evidence="1 2">
    <name type="scientific">Camellia lanceoleosa</name>
    <dbReference type="NCBI Taxonomy" id="1840588"/>
    <lineage>
        <taxon>Eukaryota</taxon>
        <taxon>Viridiplantae</taxon>
        <taxon>Streptophyta</taxon>
        <taxon>Embryophyta</taxon>
        <taxon>Tracheophyta</taxon>
        <taxon>Spermatophyta</taxon>
        <taxon>Magnoliopsida</taxon>
        <taxon>eudicotyledons</taxon>
        <taxon>Gunneridae</taxon>
        <taxon>Pentapetalae</taxon>
        <taxon>asterids</taxon>
        <taxon>Ericales</taxon>
        <taxon>Theaceae</taxon>
        <taxon>Camellia</taxon>
    </lineage>
</organism>
<reference evidence="1 2" key="1">
    <citation type="journal article" date="2022" name="Plant J.">
        <title>Chromosome-level genome of Camellia lanceoleosa provides a valuable resource for understanding genome evolution and self-incompatibility.</title>
        <authorList>
            <person name="Gong W."/>
            <person name="Xiao S."/>
            <person name="Wang L."/>
            <person name="Liao Z."/>
            <person name="Chang Y."/>
            <person name="Mo W."/>
            <person name="Hu G."/>
            <person name="Li W."/>
            <person name="Zhao G."/>
            <person name="Zhu H."/>
            <person name="Hu X."/>
            <person name="Ji K."/>
            <person name="Xiang X."/>
            <person name="Song Q."/>
            <person name="Yuan D."/>
            <person name="Jin S."/>
            <person name="Zhang L."/>
        </authorList>
    </citation>
    <scope>NUCLEOTIDE SEQUENCE [LARGE SCALE GENOMIC DNA]</scope>
    <source>
        <strain evidence="1">SQ_2022a</strain>
    </source>
</reference>
<gene>
    <name evidence="1" type="ORF">LOK49_LG14G01866</name>
</gene>